<feature type="chain" id="PRO_5040389351" evidence="1">
    <location>
        <begin position="24"/>
        <end position="179"/>
    </location>
</feature>
<dbReference type="PROSITE" id="PS51257">
    <property type="entry name" value="PROKAR_LIPOPROTEIN"/>
    <property type="match status" value="1"/>
</dbReference>
<dbReference type="AlphaFoldDB" id="A0A9N8DKA2"/>
<dbReference type="Proteomes" id="UP001153069">
    <property type="component" value="Unassembled WGS sequence"/>
</dbReference>
<evidence type="ECO:0000256" key="1">
    <source>
        <dbReference type="SAM" id="SignalP"/>
    </source>
</evidence>
<name>A0A9N8DKA2_9STRA</name>
<gene>
    <name evidence="2" type="ORF">SEMRO_168_G074660.1</name>
</gene>
<sequence length="179" mass="19846">MRPNTFVSILLLLAACLWQGSNAQFGIPKKSEASVDAGGEVQLSKEVLEIATSLTKTDPSLQEQDAVDIATLIYSAKNDKDTKQMLQKMKADQPEAFAGTAGLAALEIIKGLEQAYEELKMLEYLFQDKERALRVMEEDGLIHKDKLPLYKKNPDLLEADTRKGLYFMFVALAEAAGYL</sequence>
<reference evidence="2" key="1">
    <citation type="submission" date="2020-06" db="EMBL/GenBank/DDBJ databases">
        <authorList>
            <consortium name="Plant Systems Biology data submission"/>
        </authorList>
    </citation>
    <scope>NUCLEOTIDE SEQUENCE</scope>
    <source>
        <strain evidence="2">D6</strain>
    </source>
</reference>
<keyword evidence="3" id="KW-1185">Reference proteome</keyword>
<dbReference type="EMBL" id="CAICTM010000167">
    <property type="protein sequence ID" value="CAB9503505.1"/>
    <property type="molecule type" value="Genomic_DNA"/>
</dbReference>
<comment type="caution">
    <text evidence="2">The sequence shown here is derived from an EMBL/GenBank/DDBJ whole genome shotgun (WGS) entry which is preliminary data.</text>
</comment>
<dbReference type="OrthoDB" id="46433at2759"/>
<organism evidence="2 3">
    <name type="scientific">Seminavis robusta</name>
    <dbReference type="NCBI Taxonomy" id="568900"/>
    <lineage>
        <taxon>Eukaryota</taxon>
        <taxon>Sar</taxon>
        <taxon>Stramenopiles</taxon>
        <taxon>Ochrophyta</taxon>
        <taxon>Bacillariophyta</taxon>
        <taxon>Bacillariophyceae</taxon>
        <taxon>Bacillariophycidae</taxon>
        <taxon>Naviculales</taxon>
        <taxon>Naviculaceae</taxon>
        <taxon>Seminavis</taxon>
    </lineage>
</organism>
<accession>A0A9N8DKA2</accession>
<evidence type="ECO:0000313" key="3">
    <source>
        <dbReference type="Proteomes" id="UP001153069"/>
    </source>
</evidence>
<proteinExistence type="predicted"/>
<feature type="signal peptide" evidence="1">
    <location>
        <begin position="1"/>
        <end position="23"/>
    </location>
</feature>
<protein>
    <submittedName>
        <fullName evidence="2">Uncharacterized protein</fullName>
    </submittedName>
</protein>
<keyword evidence="1" id="KW-0732">Signal</keyword>
<evidence type="ECO:0000313" key="2">
    <source>
        <dbReference type="EMBL" id="CAB9503505.1"/>
    </source>
</evidence>